<organism evidence="1 2">
    <name type="scientific">Serpens gallinarum</name>
    <dbReference type="NCBI Taxonomy" id="2763075"/>
    <lineage>
        <taxon>Bacteria</taxon>
        <taxon>Pseudomonadati</taxon>
        <taxon>Pseudomonadota</taxon>
        <taxon>Gammaproteobacteria</taxon>
        <taxon>Pseudomonadales</taxon>
        <taxon>Pseudomonadaceae</taxon>
        <taxon>Pseudomonas</taxon>
    </lineage>
</organism>
<name>A0ABR8TNK6_9PSED</name>
<accession>A0ABR8TNK6</accession>
<protein>
    <submittedName>
        <fullName evidence="1">Uncharacterized protein</fullName>
    </submittedName>
</protein>
<dbReference type="Proteomes" id="UP000611945">
    <property type="component" value="Unassembled WGS sequence"/>
</dbReference>
<reference evidence="1 2" key="1">
    <citation type="submission" date="2020-08" db="EMBL/GenBank/DDBJ databases">
        <title>A Genomic Blueprint of the Chicken Gut Microbiome.</title>
        <authorList>
            <person name="Gilroy R."/>
            <person name="Ravi A."/>
            <person name="Getino M."/>
            <person name="Pursley I."/>
            <person name="Horton D.L."/>
            <person name="Alikhan N.-F."/>
            <person name="Baker D."/>
            <person name="Gharbi K."/>
            <person name="Hall N."/>
            <person name="Watson M."/>
            <person name="Adriaenssens E.M."/>
            <person name="Foster-Nyarko E."/>
            <person name="Jarju S."/>
            <person name="Secka A."/>
            <person name="Antonio M."/>
            <person name="Oren A."/>
            <person name="Chaudhuri R."/>
            <person name="La Ragione R.M."/>
            <person name="Hildebrand F."/>
            <person name="Pallen M.J."/>
        </authorList>
    </citation>
    <scope>NUCLEOTIDE SEQUENCE [LARGE SCALE GENOMIC DNA]</scope>
    <source>
        <strain evidence="1 2">Sa2CUA2</strain>
    </source>
</reference>
<evidence type="ECO:0000313" key="2">
    <source>
        <dbReference type="Proteomes" id="UP000611945"/>
    </source>
</evidence>
<evidence type="ECO:0000313" key="1">
    <source>
        <dbReference type="EMBL" id="MBD7977224.1"/>
    </source>
</evidence>
<sequence>MAKFKPCISIQQSGKNHFVQPLRTQGTIVGIFARVETPENAVAYNSQGHIQSSRRLGFSCLPLFPWF</sequence>
<dbReference type="EMBL" id="JACSQG010000003">
    <property type="protein sequence ID" value="MBD7977224.1"/>
    <property type="molecule type" value="Genomic_DNA"/>
</dbReference>
<gene>
    <name evidence="1" type="ORF">H9642_08470</name>
</gene>
<keyword evidence="2" id="KW-1185">Reference proteome</keyword>
<proteinExistence type="predicted"/>
<comment type="caution">
    <text evidence="1">The sequence shown here is derived from an EMBL/GenBank/DDBJ whole genome shotgun (WGS) entry which is preliminary data.</text>
</comment>